<reference evidence="3" key="1">
    <citation type="submission" date="2021-11" db="EMBL/GenBank/DDBJ databases">
        <title>Cultivation dependent microbiological survey of springs from the worlds oldest radium mine currently devoted to the extraction of radon-saturated water.</title>
        <authorList>
            <person name="Kapinusova G."/>
            <person name="Smrhova T."/>
            <person name="Strejcek M."/>
            <person name="Suman J."/>
            <person name="Jani K."/>
            <person name="Pajer P."/>
            <person name="Uhlik O."/>
        </authorList>
    </citation>
    <scope>NUCLEOTIDE SEQUENCE [LARGE SCALE GENOMIC DNA]</scope>
    <source>
        <strain evidence="3">J379</strain>
    </source>
</reference>
<feature type="domain" description="DUF3291" evidence="1">
    <location>
        <begin position="5"/>
        <end position="142"/>
    </location>
</feature>
<dbReference type="Proteomes" id="UP001058860">
    <property type="component" value="Chromosome"/>
</dbReference>
<name>A0ABY5PK20_9ACTN</name>
<evidence type="ECO:0000259" key="1">
    <source>
        <dbReference type="Pfam" id="PF11695"/>
    </source>
</evidence>
<evidence type="ECO:0000313" key="2">
    <source>
        <dbReference type="EMBL" id="UUY04996.1"/>
    </source>
</evidence>
<gene>
    <name evidence="2" type="ORF">LRS13_05555</name>
</gene>
<dbReference type="InterPro" id="IPR021708">
    <property type="entry name" value="DUF3291"/>
</dbReference>
<organism evidence="2 3">
    <name type="scientific">Svornostia abyssi</name>
    <dbReference type="NCBI Taxonomy" id="2898438"/>
    <lineage>
        <taxon>Bacteria</taxon>
        <taxon>Bacillati</taxon>
        <taxon>Actinomycetota</taxon>
        <taxon>Thermoleophilia</taxon>
        <taxon>Solirubrobacterales</taxon>
        <taxon>Baekduiaceae</taxon>
        <taxon>Svornostia</taxon>
    </lineage>
</organism>
<proteinExistence type="predicted"/>
<dbReference type="Pfam" id="PF11695">
    <property type="entry name" value="DUF3291"/>
    <property type="match status" value="1"/>
</dbReference>
<dbReference type="EMBL" id="CP088295">
    <property type="protein sequence ID" value="UUY04996.1"/>
    <property type="molecule type" value="Genomic_DNA"/>
</dbReference>
<dbReference type="SUPFAM" id="SSF54909">
    <property type="entry name" value="Dimeric alpha+beta barrel"/>
    <property type="match status" value="1"/>
</dbReference>
<protein>
    <submittedName>
        <fullName evidence="2">DUF3291 domain-containing protein</fullName>
    </submittedName>
</protein>
<accession>A0ABY5PK20</accession>
<sequence>MAFHLAQVNIGDTVAPTDSPQLADFMNGLDHVNAQADAAPGFVWRLQTEEGNATDLRVFDGAALINMSVWESLETLRAFVYENGDHRAYMRRRREWFVKSDLPFQCLWWVPAGHIPSLEEAEERLTALRDRGPTPFAFTFRERFSPGGSAPVRDARELCDA</sequence>
<dbReference type="InterPro" id="IPR011008">
    <property type="entry name" value="Dimeric_a/b-barrel"/>
</dbReference>
<evidence type="ECO:0000313" key="3">
    <source>
        <dbReference type="Proteomes" id="UP001058860"/>
    </source>
</evidence>
<dbReference type="RefSeq" id="WP_353865466.1">
    <property type="nucleotide sequence ID" value="NZ_CP088295.1"/>
</dbReference>
<keyword evidence="3" id="KW-1185">Reference proteome</keyword>